<reference evidence="1 2" key="1">
    <citation type="submission" date="2017-12" db="EMBL/GenBank/DDBJ databases">
        <authorList>
            <person name="Paulsen S."/>
            <person name="Gram L.K."/>
        </authorList>
    </citation>
    <scope>NUCLEOTIDE SEQUENCE [LARGE SCALE GENOMIC DNA]</scope>
    <source>
        <strain evidence="1 2">S2897</strain>
    </source>
</reference>
<dbReference type="RefSeq" id="WP_138547258.1">
    <property type="nucleotide sequence ID" value="NZ_PNCG01000002.1"/>
</dbReference>
<evidence type="ECO:0000313" key="2">
    <source>
        <dbReference type="Proteomes" id="UP000305874"/>
    </source>
</evidence>
<dbReference type="EMBL" id="PNCG01000002">
    <property type="protein sequence ID" value="TMP88321.1"/>
    <property type="molecule type" value="Genomic_DNA"/>
</dbReference>
<accession>A0A5S3Z8I0</accession>
<evidence type="ECO:0000313" key="1">
    <source>
        <dbReference type="EMBL" id="TMP88321.1"/>
    </source>
</evidence>
<gene>
    <name evidence="1" type="ORF">CWC05_02480</name>
</gene>
<comment type="caution">
    <text evidence="1">The sequence shown here is derived from an EMBL/GenBank/DDBJ whole genome shotgun (WGS) entry which is preliminary data.</text>
</comment>
<proteinExistence type="predicted"/>
<protein>
    <submittedName>
        <fullName evidence="1">Uncharacterized protein</fullName>
    </submittedName>
</protein>
<organism evidence="1 2">
    <name type="scientific">Pseudoalteromonas ruthenica</name>
    <dbReference type="NCBI Taxonomy" id="151081"/>
    <lineage>
        <taxon>Bacteria</taxon>
        <taxon>Pseudomonadati</taxon>
        <taxon>Pseudomonadota</taxon>
        <taxon>Gammaproteobacteria</taxon>
        <taxon>Alteromonadales</taxon>
        <taxon>Pseudoalteromonadaceae</taxon>
        <taxon>Pseudoalteromonas</taxon>
    </lineage>
</organism>
<sequence length="131" mass="15178">MTEAWHKTETDLDADEHAVDFWSRHREELQEGEFWADRIKKLRDAPEKRLALAIENLPLPASFREAAVATRALIRDKRKQKIEYEEELALLYWLAAVNSFSIPYSNVLKEPGYNVVESVPGKKLKGLPIFI</sequence>
<name>A0A5S3Z8I0_9GAMM</name>
<reference evidence="2" key="2">
    <citation type="submission" date="2019-06" db="EMBL/GenBank/DDBJ databases">
        <title>Co-occurence of chitin degradation, pigmentation and bioactivity in marine Pseudoalteromonas.</title>
        <authorList>
            <person name="Sonnenschein E.C."/>
            <person name="Bech P.K."/>
        </authorList>
    </citation>
    <scope>NUCLEOTIDE SEQUENCE [LARGE SCALE GENOMIC DNA]</scope>
    <source>
        <strain evidence="2">S2897</strain>
    </source>
</reference>
<dbReference type="AlphaFoldDB" id="A0A5S3Z8I0"/>
<dbReference type="Proteomes" id="UP000305874">
    <property type="component" value="Unassembled WGS sequence"/>
</dbReference>